<evidence type="ECO:0000313" key="6">
    <source>
        <dbReference type="Proteomes" id="UP000504606"/>
    </source>
</evidence>
<dbReference type="GO" id="GO:0019853">
    <property type="term" value="P:L-ascorbic acid biosynthetic process"/>
    <property type="evidence" value="ECO:0007669"/>
    <property type="project" value="TreeGrafter"/>
</dbReference>
<sequence>MAKGPAYLTCLAALLGLSCVAHGYEIKAVTKPVIMSESPYWDDITNTVIFVDVIGKLVLRYDPAHPGDLKNISFSNQPGKVTPAVPVRGSDDILVGVGRCVFLVDVDWGAPGKAAVVRSVRNLKEVEPDLPGNRFNDGKADSRGRLWIGTMDDSQTSRRRRRGVNKGELFRFDLKRDIEGRSASSHVDTKTVVEEGLQIPNGMAWTPDDKTYYLADSATKAVYSFDFDADQGVVSNKKTAFSFAAHDVPGAPDGMTLDKDGNLWIACVHGGRVIKVDPRSGALLQTIVMNVTNPSAAEWGGRDRDVLYVTSARYKMDARQLEREPLAGSMFAITGLGTKGLTNVPYAVNAVGAASTNNRAGSNSCKLQPVFFWVMAVQFAIASIFSS</sequence>
<feature type="binding site" evidence="3">
    <location>
        <position position="134"/>
    </location>
    <ligand>
        <name>substrate</name>
    </ligand>
</feature>
<dbReference type="Proteomes" id="UP000504606">
    <property type="component" value="Unplaced"/>
</dbReference>
<dbReference type="GeneID" id="113210704"/>
<dbReference type="PRINTS" id="PR01790">
    <property type="entry name" value="SMP30FAMILY"/>
</dbReference>
<keyword evidence="4" id="KW-0732">Signal</keyword>
<keyword evidence="6" id="KW-1185">Reference proteome</keyword>
<dbReference type="Gene3D" id="2.120.10.30">
    <property type="entry name" value="TolB, C-terminal domain"/>
    <property type="match status" value="1"/>
</dbReference>
<dbReference type="OrthoDB" id="423498at2759"/>
<feature type="signal peptide" evidence="4">
    <location>
        <begin position="1"/>
        <end position="23"/>
    </location>
</feature>
<accession>A0A6J1STJ0</accession>
<feature type="binding site" evidence="3">
    <location>
        <position position="253"/>
    </location>
    <ligand>
        <name>a divalent metal cation</name>
        <dbReference type="ChEBI" id="CHEBI:60240"/>
    </ligand>
</feature>
<evidence type="ECO:0000256" key="3">
    <source>
        <dbReference type="PIRSR" id="PIRSR605511-2"/>
    </source>
</evidence>
<dbReference type="InterPro" id="IPR011042">
    <property type="entry name" value="6-blade_b-propeller_TolB-like"/>
</dbReference>
<keyword evidence="3" id="KW-0479">Metal-binding</keyword>
<dbReference type="RefSeq" id="XP_026284594.1">
    <property type="nucleotide sequence ID" value="XM_026428809.2"/>
</dbReference>
<evidence type="ECO:0000313" key="7">
    <source>
        <dbReference type="RefSeq" id="XP_026284594.1"/>
    </source>
</evidence>
<dbReference type="InterPro" id="IPR005511">
    <property type="entry name" value="SMP-30"/>
</dbReference>
<dbReference type="AlphaFoldDB" id="A0A6J1STJ0"/>
<dbReference type="GO" id="GO:0005509">
    <property type="term" value="F:calcium ion binding"/>
    <property type="evidence" value="ECO:0007669"/>
    <property type="project" value="TreeGrafter"/>
</dbReference>
<dbReference type="SUPFAM" id="SSF63829">
    <property type="entry name" value="Calcium-dependent phosphotriesterase"/>
    <property type="match status" value="1"/>
</dbReference>
<feature type="domain" description="SMP-30/Gluconolactonase/LRE-like region" evidence="5">
    <location>
        <begin position="36"/>
        <end position="313"/>
    </location>
</feature>
<evidence type="ECO:0000259" key="5">
    <source>
        <dbReference type="Pfam" id="PF08450"/>
    </source>
</evidence>
<feature type="binding site" evidence="3">
    <location>
        <position position="136"/>
    </location>
    <ligand>
        <name>substrate</name>
    </ligand>
</feature>
<feature type="binding site" evidence="3">
    <location>
        <position position="37"/>
    </location>
    <ligand>
        <name>a divalent metal cation</name>
        <dbReference type="ChEBI" id="CHEBI:60240"/>
    </ligand>
</feature>
<proteinExistence type="inferred from homology"/>
<evidence type="ECO:0000256" key="2">
    <source>
        <dbReference type="PIRSR" id="PIRSR605511-1"/>
    </source>
</evidence>
<dbReference type="Pfam" id="PF08450">
    <property type="entry name" value="SGL"/>
    <property type="match status" value="1"/>
</dbReference>
<comment type="similarity">
    <text evidence="1">Belongs to the SMP-30/CGR1 family.</text>
</comment>
<dbReference type="PROSITE" id="PS51257">
    <property type="entry name" value="PROKAR_LIPOPROTEIN"/>
    <property type="match status" value="1"/>
</dbReference>
<reference evidence="7" key="1">
    <citation type="submission" date="2025-08" db="UniProtKB">
        <authorList>
            <consortium name="RefSeq"/>
        </authorList>
    </citation>
    <scope>IDENTIFICATION</scope>
    <source>
        <tissue evidence="7">Whole organism</tissue>
    </source>
</reference>
<dbReference type="InterPro" id="IPR013658">
    <property type="entry name" value="SGL"/>
</dbReference>
<evidence type="ECO:0000256" key="1">
    <source>
        <dbReference type="ARBA" id="ARBA00008853"/>
    </source>
</evidence>
<feature type="active site" description="Proton donor/acceptor" evidence="2">
    <location>
        <position position="253"/>
    </location>
</feature>
<keyword evidence="3" id="KW-0862">Zinc</keyword>
<evidence type="ECO:0000256" key="4">
    <source>
        <dbReference type="SAM" id="SignalP"/>
    </source>
</evidence>
<protein>
    <submittedName>
        <fullName evidence="7">Regucalcin-like</fullName>
    </submittedName>
</protein>
<dbReference type="PANTHER" id="PTHR10907:SF47">
    <property type="entry name" value="REGUCALCIN"/>
    <property type="match status" value="1"/>
</dbReference>
<dbReference type="KEGG" id="foc:113210704"/>
<feature type="binding site" evidence="3">
    <location>
        <position position="201"/>
    </location>
    <ligand>
        <name>a divalent metal cation</name>
        <dbReference type="ChEBI" id="CHEBI:60240"/>
    </ligand>
</feature>
<dbReference type="PANTHER" id="PTHR10907">
    <property type="entry name" value="REGUCALCIN"/>
    <property type="match status" value="1"/>
</dbReference>
<comment type="cofactor">
    <cofactor evidence="3">
        <name>Zn(2+)</name>
        <dbReference type="ChEBI" id="CHEBI:29105"/>
    </cofactor>
    <text evidence="3">Binds 1 divalent metal cation per subunit.</text>
</comment>
<name>A0A6J1STJ0_FRAOC</name>
<gene>
    <name evidence="7" type="primary">LOC113210704</name>
</gene>
<organism evidence="6 7">
    <name type="scientific">Frankliniella occidentalis</name>
    <name type="common">Western flower thrips</name>
    <name type="synonym">Euthrips occidentalis</name>
    <dbReference type="NCBI Taxonomy" id="133901"/>
    <lineage>
        <taxon>Eukaryota</taxon>
        <taxon>Metazoa</taxon>
        <taxon>Ecdysozoa</taxon>
        <taxon>Arthropoda</taxon>
        <taxon>Hexapoda</taxon>
        <taxon>Insecta</taxon>
        <taxon>Pterygota</taxon>
        <taxon>Neoptera</taxon>
        <taxon>Paraneoptera</taxon>
        <taxon>Thysanoptera</taxon>
        <taxon>Terebrantia</taxon>
        <taxon>Thripoidea</taxon>
        <taxon>Thripidae</taxon>
        <taxon>Frankliniella</taxon>
    </lineage>
</organism>
<dbReference type="GO" id="GO:0004341">
    <property type="term" value="F:gluconolactonase activity"/>
    <property type="evidence" value="ECO:0007669"/>
    <property type="project" value="TreeGrafter"/>
</dbReference>
<feature type="chain" id="PRO_5026715255" evidence="4">
    <location>
        <begin position="24"/>
        <end position="387"/>
    </location>
</feature>